<feature type="compositionally biased region" description="Polar residues" evidence="1">
    <location>
        <begin position="28"/>
        <end position="53"/>
    </location>
</feature>
<dbReference type="Proteomes" id="UP000799777">
    <property type="component" value="Unassembled WGS sequence"/>
</dbReference>
<dbReference type="AlphaFoldDB" id="A0A9P4HIB4"/>
<proteinExistence type="predicted"/>
<sequence length="214" mass="24067">MARVHNNMCHLHQPSASRRRSSALPRNSHFTTPKTSSGLRGTPGTPSIQRSGATQTFTIPNKDDIYDNSPALIALLEEEFEPVEDNNSPSFPDNDINKTLAAFFYNDDSNSNSILTVKSQSTVPSMPTPRLITPATLTSTQFLKRKRQSSTPHRGAGQKNKTVWKHSRQRLPYEPIKDDHTHEIFYCADDNCKWKGLSGNATAHLRKHAIFVRR</sequence>
<accession>A0A9P4HIB4</accession>
<protein>
    <submittedName>
        <fullName evidence="2">Uncharacterized protein</fullName>
    </submittedName>
</protein>
<keyword evidence="3" id="KW-1185">Reference proteome</keyword>
<organism evidence="2 3">
    <name type="scientific">Setomelanomma holmii</name>
    <dbReference type="NCBI Taxonomy" id="210430"/>
    <lineage>
        <taxon>Eukaryota</taxon>
        <taxon>Fungi</taxon>
        <taxon>Dikarya</taxon>
        <taxon>Ascomycota</taxon>
        <taxon>Pezizomycotina</taxon>
        <taxon>Dothideomycetes</taxon>
        <taxon>Pleosporomycetidae</taxon>
        <taxon>Pleosporales</taxon>
        <taxon>Pleosporineae</taxon>
        <taxon>Phaeosphaeriaceae</taxon>
        <taxon>Setomelanomma</taxon>
    </lineage>
</organism>
<gene>
    <name evidence="2" type="ORF">EK21DRAFT_85344</name>
</gene>
<name>A0A9P4HIB4_9PLEO</name>
<dbReference type="EMBL" id="ML978160">
    <property type="protein sequence ID" value="KAF2034789.1"/>
    <property type="molecule type" value="Genomic_DNA"/>
</dbReference>
<evidence type="ECO:0000256" key="1">
    <source>
        <dbReference type="SAM" id="MobiDB-lite"/>
    </source>
</evidence>
<dbReference type="OrthoDB" id="3795131at2759"/>
<evidence type="ECO:0000313" key="3">
    <source>
        <dbReference type="Proteomes" id="UP000799777"/>
    </source>
</evidence>
<evidence type="ECO:0000313" key="2">
    <source>
        <dbReference type="EMBL" id="KAF2034789.1"/>
    </source>
</evidence>
<feature type="region of interest" description="Disordered" evidence="1">
    <location>
        <begin position="1"/>
        <end position="53"/>
    </location>
</feature>
<comment type="caution">
    <text evidence="2">The sequence shown here is derived from an EMBL/GenBank/DDBJ whole genome shotgun (WGS) entry which is preliminary data.</text>
</comment>
<feature type="region of interest" description="Disordered" evidence="1">
    <location>
        <begin position="146"/>
        <end position="166"/>
    </location>
</feature>
<reference evidence="2" key="1">
    <citation type="journal article" date="2020" name="Stud. Mycol.">
        <title>101 Dothideomycetes genomes: a test case for predicting lifestyles and emergence of pathogens.</title>
        <authorList>
            <person name="Haridas S."/>
            <person name="Albert R."/>
            <person name="Binder M."/>
            <person name="Bloem J."/>
            <person name="Labutti K."/>
            <person name="Salamov A."/>
            <person name="Andreopoulos B."/>
            <person name="Baker S."/>
            <person name="Barry K."/>
            <person name="Bills G."/>
            <person name="Bluhm B."/>
            <person name="Cannon C."/>
            <person name="Castanera R."/>
            <person name="Culley D."/>
            <person name="Daum C."/>
            <person name="Ezra D."/>
            <person name="Gonzalez J."/>
            <person name="Henrissat B."/>
            <person name="Kuo A."/>
            <person name="Liang C."/>
            <person name="Lipzen A."/>
            <person name="Lutzoni F."/>
            <person name="Magnuson J."/>
            <person name="Mondo S."/>
            <person name="Nolan M."/>
            <person name="Ohm R."/>
            <person name="Pangilinan J."/>
            <person name="Park H.-J."/>
            <person name="Ramirez L."/>
            <person name="Alfaro M."/>
            <person name="Sun H."/>
            <person name="Tritt A."/>
            <person name="Yoshinaga Y."/>
            <person name="Zwiers L.-H."/>
            <person name="Turgeon B."/>
            <person name="Goodwin S."/>
            <person name="Spatafora J."/>
            <person name="Crous P."/>
            <person name="Grigoriev I."/>
        </authorList>
    </citation>
    <scope>NUCLEOTIDE SEQUENCE</scope>
    <source>
        <strain evidence="2">CBS 110217</strain>
    </source>
</reference>